<sequence length="84" mass="9928">MDGHGTKQRDRTPYPVPEAITSTVPDGWTWDEAMDRGDRLAYHMPYIKIQKYLIQNIFENISRQLDRNRQTGLQGQAWKGWLCY</sequence>
<dbReference type="EMBL" id="BGPR01004324">
    <property type="protein sequence ID" value="GBM98464.1"/>
    <property type="molecule type" value="Genomic_DNA"/>
</dbReference>
<protein>
    <submittedName>
        <fullName evidence="2">Uncharacterized protein</fullName>
    </submittedName>
</protein>
<organism evidence="2 3">
    <name type="scientific">Araneus ventricosus</name>
    <name type="common">Orbweaver spider</name>
    <name type="synonym">Epeira ventricosa</name>
    <dbReference type="NCBI Taxonomy" id="182803"/>
    <lineage>
        <taxon>Eukaryota</taxon>
        <taxon>Metazoa</taxon>
        <taxon>Ecdysozoa</taxon>
        <taxon>Arthropoda</taxon>
        <taxon>Chelicerata</taxon>
        <taxon>Arachnida</taxon>
        <taxon>Araneae</taxon>
        <taxon>Araneomorphae</taxon>
        <taxon>Entelegynae</taxon>
        <taxon>Araneoidea</taxon>
        <taxon>Araneidae</taxon>
        <taxon>Araneus</taxon>
    </lineage>
</organism>
<proteinExistence type="predicted"/>
<comment type="caution">
    <text evidence="2">The sequence shown here is derived from an EMBL/GenBank/DDBJ whole genome shotgun (WGS) entry which is preliminary data.</text>
</comment>
<dbReference type="AlphaFoldDB" id="A0A4Y2K8D7"/>
<dbReference type="Proteomes" id="UP000499080">
    <property type="component" value="Unassembled WGS sequence"/>
</dbReference>
<evidence type="ECO:0000256" key="1">
    <source>
        <dbReference type="SAM" id="MobiDB-lite"/>
    </source>
</evidence>
<gene>
    <name evidence="2" type="ORF">AVEN_185988_1</name>
</gene>
<evidence type="ECO:0000313" key="2">
    <source>
        <dbReference type="EMBL" id="GBM98464.1"/>
    </source>
</evidence>
<evidence type="ECO:0000313" key="3">
    <source>
        <dbReference type="Proteomes" id="UP000499080"/>
    </source>
</evidence>
<accession>A0A4Y2K8D7</accession>
<reference evidence="2 3" key="1">
    <citation type="journal article" date="2019" name="Sci. Rep.">
        <title>Orb-weaving spider Araneus ventricosus genome elucidates the spidroin gene catalogue.</title>
        <authorList>
            <person name="Kono N."/>
            <person name="Nakamura H."/>
            <person name="Ohtoshi R."/>
            <person name="Moran D.A.P."/>
            <person name="Shinohara A."/>
            <person name="Yoshida Y."/>
            <person name="Fujiwara M."/>
            <person name="Mori M."/>
            <person name="Tomita M."/>
            <person name="Arakawa K."/>
        </authorList>
    </citation>
    <scope>NUCLEOTIDE SEQUENCE [LARGE SCALE GENOMIC DNA]</scope>
</reference>
<keyword evidence="3" id="KW-1185">Reference proteome</keyword>
<feature type="region of interest" description="Disordered" evidence="1">
    <location>
        <begin position="1"/>
        <end position="20"/>
    </location>
</feature>
<name>A0A4Y2K8D7_ARAVE</name>
<feature type="compositionally biased region" description="Basic and acidic residues" evidence="1">
    <location>
        <begin position="1"/>
        <end position="12"/>
    </location>
</feature>